<proteinExistence type="predicted"/>
<feature type="signal peptide" evidence="1">
    <location>
        <begin position="1"/>
        <end position="17"/>
    </location>
</feature>
<dbReference type="AlphaFoldDB" id="A0A0L8FUP2"/>
<evidence type="ECO:0000313" key="2">
    <source>
        <dbReference type="EMBL" id="KOF68417.1"/>
    </source>
</evidence>
<organism evidence="2">
    <name type="scientific">Octopus bimaculoides</name>
    <name type="common">California two-spotted octopus</name>
    <dbReference type="NCBI Taxonomy" id="37653"/>
    <lineage>
        <taxon>Eukaryota</taxon>
        <taxon>Metazoa</taxon>
        <taxon>Spiralia</taxon>
        <taxon>Lophotrochozoa</taxon>
        <taxon>Mollusca</taxon>
        <taxon>Cephalopoda</taxon>
        <taxon>Coleoidea</taxon>
        <taxon>Octopodiformes</taxon>
        <taxon>Octopoda</taxon>
        <taxon>Incirrata</taxon>
        <taxon>Octopodidae</taxon>
        <taxon>Octopus</taxon>
    </lineage>
</organism>
<evidence type="ECO:0008006" key="3">
    <source>
        <dbReference type="Google" id="ProtNLM"/>
    </source>
</evidence>
<feature type="chain" id="PRO_5005582597" description="Secreted protein" evidence="1">
    <location>
        <begin position="18"/>
        <end position="78"/>
    </location>
</feature>
<accession>A0A0L8FUP2</accession>
<reference evidence="2" key="1">
    <citation type="submission" date="2015-07" db="EMBL/GenBank/DDBJ databases">
        <title>MeaNS - Measles Nucleotide Surveillance Program.</title>
        <authorList>
            <person name="Tran T."/>
            <person name="Druce J."/>
        </authorList>
    </citation>
    <scope>NUCLEOTIDE SEQUENCE</scope>
    <source>
        <strain evidence="2">UCB-OBI-ISO-001</strain>
        <tissue evidence="2">Gonad</tissue>
    </source>
</reference>
<gene>
    <name evidence="2" type="ORF">OCBIM_22007354mg</name>
</gene>
<evidence type="ECO:0000256" key="1">
    <source>
        <dbReference type="SAM" id="SignalP"/>
    </source>
</evidence>
<dbReference type="EMBL" id="KQ426312">
    <property type="protein sequence ID" value="KOF68417.1"/>
    <property type="molecule type" value="Genomic_DNA"/>
</dbReference>
<name>A0A0L8FUP2_OCTBM</name>
<keyword evidence="1" id="KW-0732">Signal</keyword>
<protein>
    <recommendedName>
        <fullName evidence="3">Secreted protein</fullName>
    </recommendedName>
</protein>
<sequence>MLHSMCLLQIRFLHIHFQLFYISCSTYKKYKHKHWPGQFIFSFFFERPAVPTLGLIQCNCRCYHQNSKDRTEATKHLV</sequence>